<dbReference type="AlphaFoldDB" id="A0A8T2QGD3"/>
<evidence type="ECO:0000256" key="4">
    <source>
        <dbReference type="SAM" id="MobiDB-lite"/>
    </source>
</evidence>
<keyword evidence="2 3" id="KW-0539">Nucleus</keyword>
<comment type="caution">
    <text evidence="6">The sequence shown here is derived from an EMBL/GenBank/DDBJ whole genome shotgun (WGS) entry which is preliminary data.</text>
</comment>
<evidence type="ECO:0000256" key="2">
    <source>
        <dbReference type="ARBA" id="ARBA00023242"/>
    </source>
</evidence>
<name>A0A8T2QGD3_CERRI</name>
<feature type="region of interest" description="Disordered" evidence="4">
    <location>
        <begin position="72"/>
        <end position="111"/>
    </location>
</feature>
<sequence>MSAESDLLFPQVDSLMLSDFSSFSDYEEFSSDAFLTNEIDRFSLLDHYDCQEGLKPLSMAELNEFSSLEGIKEEDEEEDVHFSQVGTSKDDVDGNPDNKGDPCLQTGSDVSKGIHNDLNPYNAILHGHGDSLMSMEDSVVQSDTERSWHTSISVFEHESSSNSEMIGRIVPPLPVASGSVETQIQQPSGICRTTKNGIIQLPCIQNDISHQHSSMKAMPTDKLPSLAASIFQINSPCSSSSGSNTNVDGGSLLRAFGHDENGSLSHAGSCGVQPGTSIRQQMGSDAYNHVIVHPMVPDGMIFASMHRSRSSHALGQLRSSGNFSTNLDESCLSSIQMPRSMGHRTASTFAHNQPCSPKPAEGSPATAPIRRVFSTGDLQACNGMRICYGDNNLNHVEHMNGDENCGLFKVGHYTLEERKIRLHRYRQKRNERNFSKKIKYACRKTLADSRPRIRGRFARTLDDFGEPLVKENAVSYDDDYDEVETLSGHCGMPPNARSTNIWNAMDIHSTLQHGHQ</sequence>
<dbReference type="OMA" id="YMIFAND"/>
<dbReference type="EMBL" id="CM035440">
    <property type="protein sequence ID" value="KAH7283182.1"/>
    <property type="molecule type" value="Genomic_DNA"/>
</dbReference>
<feature type="domain" description="CCT" evidence="5">
    <location>
        <begin position="418"/>
        <end position="460"/>
    </location>
</feature>
<proteinExistence type="predicted"/>
<evidence type="ECO:0000313" key="7">
    <source>
        <dbReference type="Proteomes" id="UP000825935"/>
    </source>
</evidence>
<dbReference type="Pfam" id="PF06203">
    <property type="entry name" value="CCT"/>
    <property type="match status" value="1"/>
</dbReference>
<gene>
    <name evidence="6" type="ORF">KP509_35G065100</name>
</gene>
<feature type="region of interest" description="Disordered" evidence="4">
    <location>
        <begin position="343"/>
        <end position="366"/>
    </location>
</feature>
<evidence type="ECO:0000256" key="1">
    <source>
        <dbReference type="ARBA" id="ARBA00004123"/>
    </source>
</evidence>
<comment type="subcellular location">
    <subcellularLocation>
        <location evidence="1 3">Nucleus</location>
    </subcellularLocation>
</comment>
<dbReference type="GO" id="GO:0005634">
    <property type="term" value="C:nucleus"/>
    <property type="evidence" value="ECO:0007669"/>
    <property type="project" value="UniProtKB-SubCell"/>
</dbReference>
<organism evidence="6 7">
    <name type="scientific">Ceratopteris richardii</name>
    <name type="common">Triangle waterfern</name>
    <dbReference type="NCBI Taxonomy" id="49495"/>
    <lineage>
        <taxon>Eukaryota</taxon>
        <taxon>Viridiplantae</taxon>
        <taxon>Streptophyta</taxon>
        <taxon>Embryophyta</taxon>
        <taxon>Tracheophyta</taxon>
        <taxon>Polypodiopsida</taxon>
        <taxon>Polypodiidae</taxon>
        <taxon>Polypodiales</taxon>
        <taxon>Pteridineae</taxon>
        <taxon>Pteridaceae</taxon>
        <taxon>Parkerioideae</taxon>
        <taxon>Ceratopteris</taxon>
    </lineage>
</organism>
<dbReference type="Proteomes" id="UP000825935">
    <property type="component" value="Chromosome 35"/>
</dbReference>
<dbReference type="InterPro" id="IPR010402">
    <property type="entry name" value="CCT_domain"/>
</dbReference>
<evidence type="ECO:0000313" key="6">
    <source>
        <dbReference type="EMBL" id="KAH7283182.1"/>
    </source>
</evidence>
<dbReference type="PROSITE" id="PS51017">
    <property type="entry name" value="CCT"/>
    <property type="match status" value="1"/>
</dbReference>
<dbReference type="OrthoDB" id="153872at2759"/>
<dbReference type="PANTHER" id="PTHR31319">
    <property type="entry name" value="ZINC FINGER PROTEIN CONSTANS-LIKE 4"/>
    <property type="match status" value="1"/>
</dbReference>
<reference evidence="6" key="1">
    <citation type="submission" date="2021-08" db="EMBL/GenBank/DDBJ databases">
        <title>WGS assembly of Ceratopteris richardii.</title>
        <authorList>
            <person name="Marchant D.B."/>
            <person name="Chen G."/>
            <person name="Jenkins J."/>
            <person name="Shu S."/>
            <person name="Leebens-Mack J."/>
            <person name="Grimwood J."/>
            <person name="Schmutz J."/>
            <person name="Soltis P."/>
            <person name="Soltis D."/>
            <person name="Chen Z.-H."/>
        </authorList>
    </citation>
    <scope>NUCLEOTIDE SEQUENCE</scope>
    <source>
        <strain evidence="6">Whitten #5841</strain>
        <tissue evidence="6">Leaf</tissue>
    </source>
</reference>
<feature type="compositionally biased region" description="Basic and acidic residues" evidence="4">
    <location>
        <begin position="88"/>
        <end position="100"/>
    </location>
</feature>
<feature type="compositionally biased region" description="Polar residues" evidence="4">
    <location>
        <begin position="345"/>
        <end position="355"/>
    </location>
</feature>
<evidence type="ECO:0000259" key="5">
    <source>
        <dbReference type="PROSITE" id="PS51017"/>
    </source>
</evidence>
<dbReference type="GO" id="GO:0003700">
    <property type="term" value="F:DNA-binding transcription factor activity"/>
    <property type="evidence" value="ECO:0007669"/>
    <property type="project" value="TreeGrafter"/>
</dbReference>
<evidence type="ECO:0000256" key="3">
    <source>
        <dbReference type="PROSITE-ProRule" id="PRU00357"/>
    </source>
</evidence>
<keyword evidence="7" id="KW-1185">Reference proteome</keyword>
<protein>
    <recommendedName>
        <fullName evidence="5">CCT domain-containing protein</fullName>
    </recommendedName>
</protein>
<dbReference type="InterPro" id="IPR045281">
    <property type="entry name" value="CONSTANS-like"/>
</dbReference>
<accession>A0A8T2QGD3</accession>
<dbReference type="PANTHER" id="PTHR31319:SF114">
    <property type="entry name" value="OS12G0262400 PROTEIN"/>
    <property type="match status" value="1"/>
</dbReference>